<keyword evidence="3" id="KW-1185">Reference proteome</keyword>
<dbReference type="AlphaFoldDB" id="A0A915EG25"/>
<feature type="compositionally biased region" description="Polar residues" evidence="1">
    <location>
        <begin position="314"/>
        <end position="323"/>
    </location>
</feature>
<dbReference type="GO" id="GO:0004672">
    <property type="term" value="F:protein kinase activity"/>
    <property type="evidence" value="ECO:0007669"/>
    <property type="project" value="InterPro"/>
</dbReference>
<feature type="compositionally biased region" description="Basic and acidic residues" evidence="1">
    <location>
        <begin position="327"/>
        <end position="339"/>
    </location>
</feature>
<dbReference type="Proteomes" id="UP000887574">
    <property type="component" value="Unplaced"/>
</dbReference>
<dbReference type="PANTHER" id="PTHR13902">
    <property type="entry name" value="SERINE/THREONINE-PROTEIN KINASE WNK WITH NO LYSINE -RELATED"/>
    <property type="match status" value="1"/>
</dbReference>
<name>A0A915EG25_9BILA</name>
<organism evidence="3 4">
    <name type="scientific">Ditylenchus dipsaci</name>
    <dbReference type="NCBI Taxonomy" id="166011"/>
    <lineage>
        <taxon>Eukaryota</taxon>
        <taxon>Metazoa</taxon>
        <taxon>Ecdysozoa</taxon>
        <taxon>Nematoda</taxon>
        <taxon>Chromadorea</taxon>
        <taxon>Rhabditida</taxon>
        <taxon>Tylenchina</taxon>
        <taxon>Tylenchomorpha</taxon>
        <taxon>Sphaerularioidea</taxon>
        <taxon>Anguinidae</taxon>
        <taxon>Anguininae</taxon>
        <taxon>Ditylenchus</taxon>
    </lineage>
</organism>
<feature type="compositionally biased region" description="Polar residues" evidence="1">
    <location>
        <begin position="340"/>
        <end position="349"/>
    </location>
</feature>
<proteinExistence type="predicted"/>
<dbReference type="GO" id="GO:0005524">
    <property type="term" value="F:ATP binding"/>
    <property type="evidence" value="ECO:0007669"/>
    <property type="project" value="InterPro"/>
</dbReference>
<dbReference type="InterPro" id="IPR011009">
    <property type="entry name" value="Kinase-like_dom_sf"/>
</dbReference>
<dbReference type="WBParaSite" id="jg5690">
    <property type="protein sequence ID" value="jg5690"/>
    <property type="gene ID" value="jg5690"/>
</dbReference>
<reference evidence="4" key="1">
    <citation type="submission" date="2022-11" db="UniProtKB">
        <authorList>
            <consortium name="WormBaseParasite"/>
        </authorList>
    </citation>
    <scope>IDENTIFICATION</scope>
</reference>
<dbReference type="SUPFAM" id="SSF56112">
    <property type="entry name" value="Protein kinase-like (PK-like)"/>
    <property type="match status" value="1"/>
</dbReference>
<dbReference type="InterPro" id="IPR000719">
    <property type="entry name" value="Prot_kinase_dom"/>
</dbReference>
<evidence type="ECO:0000313" key="4">
    <source>
        <dbReference type="WBParaSite" id="jg5690"/>
    </source>
</evidence>
<sequence>MSSGSMSRFLQRARSSGAFLSIKAWKKWTTQILSALQYLHSCDPPIVHANLTCNTIFIQQNGLIKIGCVAPNAIHHHVKTFRENLKNIHYIAPDANQATTQADIYSFGICALEMATTGALQQDKCNGVDPTSTTSTSTFSQGQVTPESIRKAIDSLEDQMQKDFIEKCLQVEPERRPSAQDLLFHPVLFEVHSLKLIAAHSIVRSKLADQLGEDDLHVQDGSRMFASTKFKQITYAELPTFQVDLDKFLEDVRNGIYPLSAFGPLAHLPIKTTKNFTSSPSLSNITTADIRALSAGANGMLSSNEAGAGLADSSHPSTSNSKANAGGDEHHRGGFDQHDNSSTFSSTGALTEGSIGSTGGGGHTTSSHQHQHKDGYTGGEEM</sequence>
<evidence type="ECO:0000256" key="1">
    <source>
        <dbReference type="SAM" id="MobiDB-lite"/>
    </source>
</evidence>
<feature type="domain" description="Protein kinase" evidence="2">
    <location>
        <begin position="1"/>
        <end position="188"/>
    </location>
</feature>
<feature type="region of interest" description="Disordered" evidence="1">
    <location>
        <begin position="304"/>
        <end position="382"/>
    </location>
</feature>
<dbReference type="InterPro" id="IPR050588">
    <property type="entry name" value="WNK_Ser-Thr_kinase"/>
</dbReference>
<evidence type="ECO:0000259" key="2">
    <source>
        <dbReference type="PROSITE" id="PS50011"/>
    </source>
</evidence>
<dbReference type="PROSITE" id="PS50011">
    <property type="entry name" value="PROTEIN_KINASE_DOM"/>
    <property type="match status" value="1"/>
</dbReference>
<dbReference type="Pfam" id="PF00069">
    <property type="entry name" value="Pkinase"/>
    <property type="match status" value="1"/>
</dbReference>
<accession>A0A915EG25</accession>
<dbReference type="SMART" id="SM00220">
    <property type="entry name" value="S_TKc"/>
    <property type="match status" value="1"/>
</dbReference>
<dbReference type="Gene3D" id="1.10.510.10">
    <property type="entry name" value="Transferase(Phosphotransferase) domain 1"/>
    <property type="match status" value="1"/>
</dbReference>
<evidence type="ECO:0000313" key="3">
    <source>
        <dbReference type="Proteomes" id="UP000887574"/>
    </source>
</evidence>
<protein>
    <submittedName>
        <fullName evidence="4">Protein kinase domain-containing protein</fullName>
    </submittedName>
</protein>